<organism evidence="2 3">
    <name type="scientific">Phytophthora megakarya</name>
    <dbReference type="NCBI Taxonomy" id="4795"/>
    <lineage>
        <taxon>Eukaryota</taxon>
        <taxon>Sar</taxon>
        <taxon>Stramenopiles</taxon>
        <taxon>Oomycota</taxon>
        <taxon>Peronosporomycetes</taxon>
        <taxon>Peronosporales</taxon>
        <taxon>Peronosporaceae</taxon>
        <taxon>Phytophthora</taxon>
    </lineage>
</organism>
<keyword evidence="3" id="KW-1185">Reference proteome</keyword>
<reference evidence="3" key="1">
    <citation type="submission" date="2017-03" db="EMBL/GenBank/DDBJ databases">
        <title>Phytopthora megakarya and P. palmivora, two closely related causual agents of cacao black pod achieved similar genome size and gene model numbers by different mechanisms.</title>
        <authorList>
            <person name="Ali S."/>
            <person name="Shao J."/>
            <person name="Larry D.J."/>
            <person name="Kronmiller B."/>
            <person name="Shen D."/>
            <person name="Strem M.D."/>
            <person name="Melnick R.L."/>
            <person name="Guiltinan M.J."/>
            <person name="Tyler B.M."/>
            <person name="Meinhardt L.W."/>
            <person name="Bailey B.A."/>
        </authorList>
    </citation>
    <scope>NUCLEOTIDE SEQUENCE [LARGE SCALE GENOMIC DNA]</scope>
    <source>
        <strain evidence="3">zdho120</strain>
    </source>
</reference>
<dbReference type="AlphaFoldDB" id="A0A225UJP5"/>
<dbReference type="Proteomes" id="UP000198211">
    <property type="component" value="Unassembled WGS sequence"/>
</dbReference>
<name>A0A225UJP5_9STRA</name>
<dbReference type="EMBL" id="NBNE01016507">
    <property type="protein sequence ID" value="OWY93208.1"/>
    <property type="molecule type" value="Genomic_DNA"/>
</dbReference>
<sequence>MGRKLRSPNDLLRRLNVTEAGELSAYHKNLVAALESCSRCAEVARVKEQERQARYYNRQVRERKKLRREDQVGMFRPPRGTDACKFVHRWVGPMKVVEPVGYDNWLVRSEDVEGEPEWHITHMSFLIDYHMPIDLVKRAAVDLEQQLEYESAAEGVSEGEAAAKVVRAAQVPPTSSLSSGREREIDRQREACQRGEA</sequence>
<proteinExistence type="predicted"/>
<dbReference type="OrthoDB" id="413122at2759"/>
<comment type="caution">
    <text evidence="2">The sequence shown here is derived from an EMBL/GenBank/DDBJ whole genome shotgun (WGS) entry which is preliminary data.</text>
</comment>
<evidence type="ECO:0000313" key="3">
    <source>
        <dbReference type="Proteomes" id="UP000198211"/>
    </source>
</evidence>
<gene>
    <name evidence="2" type="ORF">PHMEG_00037481</name>
</gene>
<evidence type="ECO:0000313" key="2">
    <source>
        <dbReference type="EMBL" id="OWY93208.1"/>
    </source>
</evidence>
<accession>A0A225UJP5</accession>
<evidence type="ECO:0000256" key="1">
    <source>
        <dbReference type="SAM" id="MobiDB-lite"/>
    </source>
</evidence>
<feature type="compositionally biased region" description="Basic and acidic residues" evidence="1">
    <location>
        <begin position="180"/>
        <end position="197"/>
    </location>
</feature>
<feature type="region of interest" description="Disordered" evidence="1">
    <location>
        <begin position="167"/>
        <end position="197"/>
    </location>
</feature>
<protein>
    <submittedName>
        <fullName evidence="2">Uncharacterized protein</fullName>
    </submittedName>
</protein>